<gene>
    <name evidence="2" type="ORF">GJW-30_1_00678</name>
</gene>
<dbReference type="RefSeq" id="WP_096351645.1">
    <property type="nucleotide sequence ID" value="NZ_AP014946.1"/>
</dbReference>
<evidence type="ECO:0000313" key="2">
    <source>
        <dbReference type="EMBL" id="BAT58157.1"/>
    </source>
</evidence>
<sequence>MPWLRYAAIAFPALLLLTLWRSPLAEQLRPTIRFGVPLGEFVRAWLPEGIVLAVVAFFSHRVFALRAEPPTPPSVSAALTYIAIWLCAWALGVLLPGWLMFGPLGETWRLAKDVAIAGGLGGTFVAGGILVSHGLAYGAAAFAAMWLGAGLLAWRMPRMIALARYGSQSDRPSIDPARIIGVTALIGASYWLWQFLLSYSAPGLANYFADAAGTLLLLGLYAVMLEPRPRPATAT</sequence>
<dbReference type="KEGG" id="vgo:GJW-30_1_00678"/>
<proteinExistence type="predicted"/>
<evidence type="ECO:0000313" key="3">
    <source>
        <dbReference type="Proteomes" id="UP000236884"/>
    </source>
</evidence>
<feature type="transmembrane region" description="Helical" evidence="1">
    <location>
        <begin position="134"/>
        <end position="154"/>
    </location>
</feature>
<feature type="transmembrane region" description="Helical" evidence="1">
    <location>
        <begin position="79"/>
        <end position="101"/>
    </location>
</feature>
<accession>A0A0S3PQK3</accession>
<feature type="transmembrane region" description="Helical" evidence="1">
    <location>
        <begin position="205"/>
        <end position="225"/>
    </location>
</feature>
<feature type="transmembrane region" description="Helical" evidence="1">
    <location>
        <begin position="49"/>
        <end position="67"/>
    </location>
</feature>
<dbReference type="Proteomes" id="UP000236884">
    <property type="component" value="Chromosome"/>
</dbReference>
<keyword evidence="3" id="KW-1185">Reference proteome</keyword>
<name>A0A0S3PQK3_9BRAD</name>
<keyword evidence="1" id="KW-0472">Membrane</keyword>
<dbReference type="AlphaFoldDB" id="A0A0S3PQK3"/>
<protein>
    <submittedName>
        <fullName evidence="2">Uncharacterized protein</fullName>
    </submittedName>
</protein>
<keyword evidence="1" id="KW-0812">Transmembrane</keyword>
<evidence type="ECO:0000256" key="1">
    <source>
        <dbReference type="SAM" id="Phobius"/>
    </source>
</evidence>
<feature type="transmembrane region" description="Helical" evidence="1">
    <location>
        <begin position="175"/>
        <end position="193"/>
    </location>
</feature>
<keyword evidence="1" id="KW-1133">Transmembrane helix</keyword>
<dbReference type="EMBL" id="AP014946">
    <property type="protein sequence ID" value="BAT58157.1"/>
    <property type="molecule type" value="Genomic_DNA"/>
</dbReference>
<reference evidence="2 3" key="1">
    <citation type="submission" date="2015-08" db="EMBL/GenBank/DDBJ databases">
        <title>Investigation of the bacterial diversity of lava forest soil.</title>
        <authorList>
            <person name="Lee J.S."/>
        </authorList>
    </citation>
    <scope>NUCLEOTIDE SEQUENCE [LARGE SCALE GENOMIC DNA]</scope>
    <source>
        <strain evidence="2 3">GJW-30</strain>
    </source>
</reference>
<organism evidence="2 3">
    <name type="scientific">Variibacter gotjawalensis</name>
    <dbReference type="NCBI Taxonomy" id="1333996"/>
    <lineage>
        <taxon>Bacteria</taxon>
        <taxon>Pseudomonadati</taxon>
        <taxon>Pseudomonadota</taxon>
        <taxon>Alphaproteobacteria</taxon>
        <taxon>Hyphomicrobiales</taxon>
        <taxon>Nitrobacteraceae</taxon>
        <taxon>Variibacter</taxon>
    </lineage>
</organism>